<protein>
    <submittedName>
        <fullName evidence="1">Uncharacterized protein</fullName>
    </submittedName>
</protein>
<evidence type="ECO:0000313" key="1">
    <source>
        <dbReference type="EMBL" id="KAI5647093.1"/>
    </source>
</evidence>
<accession>A0ACB9ZJ81</accession>
<reference evidence="2" key="1">
    <citation type="journal article" date="2023" name="Nat. Plants">
        <title>Single-cell RNA sequencing provides a high-resolution roadmap for understanding the multicellular compartmentation of specialized metabolism.</title>
        <authorList>
            <person name="Sun S."/>
            <person name="Shen X."/>
            <person name="Li Y."/>
            <person name="Li Y."/>
            <person name="Wang S."/>
            <person name="Li R."/>
            <person name="Zhang H."/>
            <person name="Shen G."/>
            <person name="Guo B."/>
            <person name="Wei J."/>
            <person name="Xu J."/>
            <person name="St-Pierre B."/>
            <person name="Chen S."/>
            <person name="Sun C."/>
        </authorList>
    </citation>
    <scope>NUCLEOTIDE SEQUENCE [LARGE SCALE GENOMIC DNA]</scope>
</reference>
<organism evidence="1 2">
    <name type="scientific">Catharanthus roseus</name>
    <name type="common">Madagascar periwinkle</name>
    <name type="synonym">Vinca rosea</name>
    <dbReference type="NCBI Taxonomy" id="4058"/>
    <lineage>
        <taxon>Eukaryota</taxon>
        <taxon>Viridiplantae</taxon>
        <taxon>Streptophyta</taxon>
        <taxon>Embryophyta</taxon>
        <taxon>Tracheophyta</taxon>
        <taxon>Spermatophyta</taxon>
        <taxon>Magnoliopsida</taxon>
        <taxon>eudicotyledons</taxon>
        <taxon>Gunneridae</taxon>
        <taxon>Pentapetalae</taxon>
        <taxon>asterids</taxon>
        <taxon>lamiids</taxon>
        <taxon>Gentianales</taxon>
        <taxon>Apocynaceae</taxon>
        <taxon>Rauvolfioideae</taxon>
        <taxon>Vinceae</taxon>
        <taxon>Catharanthinae</taxon>
        <taxon>Catharanthus</taxon>
    </lineage>
</organism>
<dbReference type="Proteomes" id="UP001060085">
    <property type="component" value="Linkage Group LG08"/>
</dbReference>
<evidence type="ECO:0000313" key="2">
    <source>
        <dbReference type="Proteomes" id="UP001060085"/>
    </source>
</evidence>
<proteinExistence type="predicted"/>
<name>A0ACB9ZJ81_CATRO</name>
<keyword evidence="2" id="KW-1185">Reference proteome</keyword>
<gene>
    <name evidence="1" type="ORF">M9H77_33098</name>
</gene>
<comment type="caution">
    <text evidence="1">The sequence shown here is derived from an EMBL/GenBank/DDBJ whole genome shotgun (WGS) entry which is preliminary data.</text>
</comment>
<dbReference type="EMBL" id="CM044708">
    <property type="protein sequence ID" value="KAI5647093.1"/>
    <property type="molecule type" value="Genomic_DNA"/>
</dbReference>
<sequence length="280" mass="30979">MDALTTSVSSFTLVGPASHYSTSRELYYHSKTRKNYHSHSNPCKPRPSISNKSTGNSNNRDFAGLQFPSSPKKSSNFKQTHPSSSSSTTTFHRKAASGYAAALVDVARSNNSIEAVAKDVRKLSKWLGDDNLRDFLLDPLTEEIEKGQVLIELAEKGKLNRNLVAILKLLVKKNKSGLVNDVMLEFKRIYDELTGTCHVLLLSSSSDDEKMNKNKLFGIAKGVQKLSGALKFLERNFAPSLDSPLTFLHGLVEFVPPIVSAARFFFFFPIKFCPFPALSG</sequence>